<dbReference type="RefSeq" id="WP_117938247.1">
    <property type="nucleotide sequence ID" value="NZ_DAWCKT010000030.1"/>
</dbReference>
<comment type="caution">
    <text evidence="1">The sequence shown here is derived from an EMBL/GenBank/DDBJ whole genome shotgun (WGS) entry which is preliminary data.</text>
</comment>
<sequence length="313" mass="35477">MADNSFNYSELFAFGDYSAKLQEATKPLISMSQRLQEMTEPINKMTQNIETIARPLIAVLENYKGLSDSIQASIQAYNEVFKPIREEIANFSKNYGEILAKFADRIRPLSAIRKLEESQFVYWKPLPEYLVDQLLSNKSTDTVLLEFALQDDAELIQHITSECEKHIFLKDNSILFNQAISAYDGEMYTIAAVGLLSVIDGVLSEATKQYRNTNIPSRGRTLLKKLEDTGSLDETEYAVLTLELTFEATMDSLAAQSDFTQDEPSNLNRHFIIHGHSKKEKTQLDCIKLMNFLYGILLIDKIANESTSLSIDN</sequence>
<evidence type="ECO:0000313" key="2">
    <source>
        <dbReference type="Proteomes" id="UP001211015"/>
    </source>
</evidence>
<proteinExistence type="predicted"/>
<dbReference type="Proteomes" id="UP001211015">
    <property type="component" value="Unassembled WGS sequence"/>
</dbReference>
<accession>A0AAW6E619</accession>
<evidence type="ECO:0000313" key="1">
    <source>
        <dbReference type="EMBL" id="MDB8744276.1"/>
    </source>
</evidence>
<reference evidence="1" key="1">
    <citation type="submission" date="2023-01" db="EMBL/GenBank/DDBJ databases">
        <title>Human gut microbiome strain richness.</title>
        <authorList>
            <person name="Chen-Liaw A."/>
        </authorList>
    </citation>
    <scope>NUCLEOTIDE SEQUENCE</scope>
    <source>
        <strain evidence="1">1001275st1_F4_1001275B_160808</strain>
    </source>
</reference>
<dbReference type="AlphaFoldDB" id="A0AAW6E619"/>
<dbReference type="EMBL" id="JAQMLV010000004">
    <property type="protein sequence ID" value="MDB8744276.1"/>
    <property type="molecule type" value="Genomic_DNA"/>
</dbReference>
<name>A0AAW6E619_9FIRM</name>
<organism evidence="1 2">
    <name type="scientific">Ruminococcus bicirculans</name>
    <name type="common">ex Wegman et al. 2014</name>
    <dbReference type="NCBI Taxonomy" id="1160721"/>
    <lineage>
        <taxon>Bacteria</taxon>
        <taxon>Bacillati</taxon>
        <taxon>Bacillota</taxon>
        <taxon>Clostridia</taxon>
        <taxon>Eubacteriales</taxon>
        <taxon>Oscillospiraceae</taxon>
        <taxon>Ruminococcus</taxon>
    </lineage>
</organism>
<protein>
    <submittedName>
        <fullName evidence="1">Uncharacterized protein</fullName>
    </submittedName>
</protein>
<gene>
    <name evidence="1" type="ORF">PNU62_04520</name>
</gene>